<dbReference type="AlphaFoldDB" id="A0A382AHS0"/>
<feature type="non-terminal residue" evidence="1">
    <location>
        <position position="1"/>
    </location>
</feature>
<reference evidence="1" key="1">
    <citation type="submission" date="2018-05" db="EMBL/GenBank/DDBJ databases">
        <authorList>
            <person name="Lanie J.A."/>
            <person name="Ng W.-L."/>
            <person name="Kazmierczak K.M."/>
            <person name="Andrzejewski T.M."/>
            <person name="Davidsen T.M."/>
            <person name="Wayne K.J."/>
            <person name="Tettelin H."/>
            <person name="Glass J.I."/>
            <person name="Rusch D."/>
            <person name="Podicherti R."/>
            <person name="Tsui H.-C.T."/>
            <person name="Winkler M.E."/>
        </authorList>
    </citation>
    <scope>NUCLEOTIDE SEQUENCE</scope>
</reference>
<protein>
    <submittedName>
        <fullName evidence="1">Uncharacterized protein</fullName>
    </submittedName>
</protein>
<accession>A0A382AHS0</accession>
<evidence type="ECO:0000313" key="1">
    <source>
        <dbReference type="EMBL" id="SVB00841.1"/>
    </source>
</evidence>
<sequence>VSAGNFYADQEDGVVEVVPHLCKKVGMG</sequence>
<gene>
    <name evidence="1" type="ORF">METZ01_LOCUS153695</name>
</gene>
<name>A0A382AHS0_9ZZZZ</name>
<dbReference type="EMBL" id="UINC01025375">
    <property type="protein sequence ID" value="SVB00841.1"/>
    <property type="molecule type" value="Genomic_DNA"/>
</dbReference>
<organism evidence="1">
    <name type="scientific">marine metagenome</name>
    <dbReference type="NCBI Taxonomy" id="408172"/>
    <lineage>
        <taxon>unclassified sequences</taxon>
        <taxon>metagenomes</taxon>
        <taxon>ecological metagenomes</taxon>
    </lineage>
</organism>
<proteinExistence type="predicted"/>